<feature type="domain" description="Peptidase S1" evidence="4">
    <location>
        <begin position="27"/>
        <end position="254"/>
    </location>
</feature>
<dbReference type="PANTHER" id="PTHR24276:SF98">
    <property type="entry name" value="FI18310P1-RELATED"/>
    <property type="match status" value="1"/>
</dbReference>
<proteinExistence type="inferred from homology"/>
<reference evidence="5 6" key="1">
    <citation type="submission" date="2022-06" db="EMBL/GenBank/DDBJ databases">
        <title>New Species of the Genus Actinoplanes, ActinopZanes ferrugineus.</title>
        <authorList>
            <person name="Ding P."/>
        </authorList>
    </citation>
    <scope>NUCLEOTIDE SEQUENCE [LARGE SCALE GENOMIC DNA]</scope>
    <source>
        <strain evidence="5 6">TRM88003</strain>
    </source>
</reference>
<dbReference type="InterPro" id="IPR050430">
    <property type="entry name" value="Peptidase_S1"/>
</dbReference>
<dbReference type="Pfam" id="PF13365">
    <property type="entry name" value="Trypsin_2"/>
    <property type="match status" value="1"/>
</dbReference>
<keyword evidence="6" id="KW-1185">Reference proteome</keyword>
<feature type="chain" id="PRO_5045484328" evidence="3">
    <location>
        <begin position="27"/>
        <end position="500"/>
    </location>
</feature>
<keyword evidence="5" id="KW-0378">Hydrolase</keyword>
<dbReference type="SMART" id="SM00020">
    <property type="entry name" value="Tryp_SPc"/>
    <property type="match status" value="1"/>
</dbReference>
<dbReference type="EC" id="3.4.21.-" evidence="5"/>
<sequence length="500" mass="52025">MRLRWAAPILGLIVAAALAVATPAAAIRGGHDVTKAYPFAGSLQRPESPRADGHVCGVTLIAPQWALTAGHCVRNAGGAQVGTPQGWKVRIGSLSATSGGRVVAVDKFYAYGAEPVFDGDIALIHLATPVRAVPAKLPATRPAEHTPVRIAGWGMTCAERQPACYPDRLQEADTIVQPVGACELSSIVAERELCVGSPDGSVAAADLDSGGPALVRAGHRWAVAGVVSGSNGDDQPVVYTDVHHFTRWITSIVDGTDVPDDSIVPDLEGAVAFNGCSASVVRTATSALTDPALLLTNGHCVAERPAPGKAIVDQSDDSRVHVLNKQGFVQASARTTRLLYATMTGTDLAVYRLDKTYAQLGVKTFTLGTTVATAGTKLTIIAGGTGRRYSCTVDAVVPHLREADYQQDGSYRYDESCGATHGASGAPLVLGDGRTVVGVHGTGNDSGELCTENNACEVAADGTVRAEKNRRYGQRTTMLAACLTKNSRLDLTRPGCALPG</sequence>
<dbReference type="PRINTS" id="PR00722">
    <property type="entry name" value="CHYMOTRYPSIN"/>
</dbReference>
<dbReference type="InterPro" id="IPR001254">
    <property type="entry name" value="Trypsin_dom"/>
</dbReference>
<dbReference type="PROSITE" id="PS50240">
    <property type="entry name" value="TRYPSIN_DOM"/>
    <property type="match status" value="1"/>
</dbReference>
<evidence type="ECO:0000259" key="4">
    <source>
        <dbReference type="PROSITE" id="PS50240"/>
    </source>
</evidence>
<gene>
    <name evidence="5" type="ORF">M1L60_33210</name>
</gene>
<dbReference type="InterPro" id="IPR018114">
    <property type="entry name" value="TRYPSIN_HIS"/>
</dbReference>
<evidence type="ECO:0000256" key="1">
    <source>
        <dbReference type="ARBA" id="ARBA00007664"/>
    </source>
</evidence>
<dbReference type="CDD" id="cd00190">
    <property type="entry name" value="Tryp_SPc"/>
    <property type="match status" value="1"/>
</dbReference>
<name>A0ABT1DXA7_9ACTN</name>
<evidence type="ECO:0000313" key="6">
    <source>
        <dbReference type="Proteomes" id="UP001523369"/>
    </source>
</evidence>
<comment type="caution">
    <text evidence="5">The sequence shown here is derived from an EMBL/GenBank/DDBJ whole genome shotgun (WGS) entry which is preliminary data.</text>
</comment>
<dbReference type="EMBL" id="JAMYJR010000038">
    <property type="protein sequence ID" value="MCO8275453.1"/>
    <property type="molecule type" value="Genomic_DNA"/>
</dbReference>
<keyword evidence="2" id="KW-1015">Disulfide bond</keyword>
<dbReference type="GO" id="GO:0016787">
    <property type="term" value="F:hydrolase activity"/>
    <property type="evidence" value="ECO:0007669"/>
    <property type="project" value="UniProtKB-KW"/>
</dbReference>
<protein>
    <submittedName>
        <fullName evidence="5">Trypsin-like serine protease</fullName>
        <ecNumber evidence="5">3.4.21.-</ecNumber>
    </submittedName>
</protein>
<organism evidence="5 6">
    <name type="scientific">Paractinoplanes aksuensis</name>
    <dbReference type="NCBI Taxonomy" id="2939490"/>
    <lineage>
        <taxon>Bacteria</taxon>
        <taxon>Bacillati</taxon>
        <taxon>Actinomycetota</taxon>
        <taxon>Actinomycetes</taxon>
        <taxon>Micromonosporales</taxon>
        <taxon>Micromonosporaceae</taxon>
        <taxon>Paractinoplanes</taxon>
    </lineage>
</organism>
<dbReference type="Pfam" id="PF00089">
    <property type="entry name" value="Trypsin"/>
    <property type="match status" value="1"/>
</dbReference>
<evidence type="ECO:0000313" key="5">
    <source>
        <dbReference type="EMBL" id="MCO8275453.1"/>
    </source>
</evidence>
<dbReference type="Proteomes" id="UP001523369">
    <property type="component" value="Unassembled WGS sequence"/>
</dbReference>
<dbReference type="PROSITE" id="PS00134">
    <property type="entry name" value="TRYPSIN_HIS"/>
    <property type="match status" value="1"/>
</dbReference>
<dbReference type="InterPro" id="IPR009003">
    <property type="entry name" value="Peptidase_S1_PA"/>
</dbReference>
<dbReference type="RefSeq" id="WP_253241517.1">
    <property type="nucleotide sequence ID" value="NZ_JAMYJR010000038.1"/>
</dbReference>
<evidence type="ECO:0000256" key="2">
    <source>
        <dbReference type="ARBA" id="ARBA00023157"/>
    </source>
</evidence>
<dbReference type="PANTHER" id="PTHR24276">
    <property type="entry name" value="POLYSERASE-RELATED"/>
    <property type="match status" value="1"/>
</dbReference>
<dbReference type="InterPro" id="IPR001314">
    <property type="entry name" value="Peptidase_S1A"/>
</dbReference>
<evidence type="ECO:0000256" key="3">
    <source>
        <dbReference type="SAM" id="SignalP"/>
    </source>
</evidence>
<keyword evidence="3" id="KW-0732">Signal</keyword>
<comment type="similarity">
    <text evidence="1">Belongs to the peptidase S1 family.</text>
</comment>
<accession>A0ABT1DXA7</accession>
<dbReference type="Gene3D" id="2.40.10.10">
    <property type="entry name" value="Trypsin-like serine proteases"/>
    <property type="match status" value="3"/>
</dbReference>
<dbReference type="InterPro" id="IPR043504">
    <property type="entry name" value="Peptidase_S1_PA_chymotrypsin"/>
</dbReference>
<feature type="signal peptide" evidence="3">
    <location>
        <begin position="1"/>
        <end position="26"/>
    </location>
</feature>
<dbReference type="SUPFAM" id="SSF50494">
    <property type="entry name" value="Trypsin-like serine proteases"/>
    <property type="match status" value="2"/>
</dbReference>